<dbReference type="Proteomes" id="UP000185469">
    <property type="component" value="Chromosome"/>
</dbReference>
<keyword evidence="2" id="KW-0489">Methyltransferase</keyword>
<evidence type="ECO:0000313" key="2">
    <source>
        <dbReference type="EMBL" id="APT90424.1"/>
    </source>
</evidence>
<dbReference type="EMBL" id="CP009248">
    <property type="protein sequence ID" value="APT90424.1"/>
    <property type="molecule type" value="Genomic_DNA"/>
</dbReference>
<dbReference type="GO" id="GO:0032259">
    <property type="term" value="P:methylation"/>
    <property type="evidence" value="ECO:0007669"/>
    <property type="project" value="UniProtKB-KW"/>
</dbReference>
<gene>
    <name evidence="2" type="ORF">CSPHI_04455</name>
</gene>
<dbReference type="OrthoDB" id="9810570at2"/>
<accession>A0A1L7CX56</accession>
<feature type="domain" description="THUMP-like" evidence="1">
    <location>
        <begin position="309"/>
        <end position="378"/>
    </location>
</feature>
<organism evidence="2 3">
    <name type="scientific">Corynebacterium sphenisci DSM 44792</name>
    <dbReference type="NCBI Taxonomy" id="1437874"/>
    <lineage>
        <taxon>Bacteria</taxon>
        <taxon>Bacillati</taxon>
        <taxon>Actinomycetota</taxon>
        <taxon>Actinomycetes</taxon>
        <taxon>Mycobacteriales</taxon>
        <taxon>Corynebacteriaceae</taxon>
        <taxon>Corynebacterium</taxon>
    </lineage>
</organism>
<proteinExistence type="predicted"/>
<protein>
    <submittedName>
        <fullName evidence="2">SAM-dependent methyltransferase</fullName>
    </submittedName>
</protein>
<evidence type="ECO:0000313" key="3">
    <source>
        <dbReference type="Proteomes" id="UP000185469"/>
    </source>
</evidence>
<dbReference type="KEGG" id="csph:CSPHI_04455"/>
<dbReference type="InterPro" id="IPR041497">
    <property type="entry name" value="Thump-like"/>
</dbReference>
<evidence type="ECO:0000259" key="1">
    <source>
        <dbReference type="Pfam" id="PF18096"/>
    </source>
</evidence>
<keyword evidence="2" id="KW-0808">Transferase</keyword>
<keyword evidence="3" id="KW-1185">Reference proteome</keyword>
<dbReference type="AlphaFoldDB" id="A0A1L7CX56"/>
<dbReference type="GO" id="GO:0008168">
    <property type="term" value="F:methyltransferase activity"/>
    <property type="evidence" value="ECO:0007669"/>
    <property type="project" value="UniProtKB-KW"/>
</dbReference>
<dbReference type="Pfam" id="PF18096">
    <property type="entry name" value="Thump_like"/>
    <property type="match status" value="1"/>
</dbReference>
<sequence length="382" mass="39599">MSLDPAEVAWLAAHPEAVAEAEARELDDATLIADLAALRARHGERARALVELVRARRGAAGRLPGHWLMSAEAAQQATHALVAAERAGRIARAAGGAWVHDLTCSIGADLAALAAAGARVLGSDLDPARAAMARANVPGAPVLVADALAPASRAPIIVADPARRAGGRRLRRPEQLRPPLPGLLAAWPGAEAAVKCAPGLDFADWPGEVALASVDGRVKEACLYTPGLAAPGVRRSATLLSTRGAPTRRYHDAMPDGCGVGPAGRFIIDPDGAVVRAGLVRQFAAAHGLHQLDERIAHLTGDAVPPGATGFEVLAEVAPKRLRAELAARDCGSAEVLVRGVDQDPDRLRASWRLRGGRPLAVVLTRVGRSARAFICGPRVAG</sequence>
<name>A0A1L7CX56_9CORY</name>
<dbReference type="RefSeq" id="WP_075691668.1">
    <property type="nucleotide sequence ID" value="NZ_CP009248.1"/>
</dbReference>
<dbReference type="Gene3D" id="3.40.50.150">
    <property type="entry name" value="Vaccinia Virus protein VP39"/>
    <property type="match status" value="1"/>
</dbReference>
<reference evidence="2 3" key="1">
    <citation type="submission" date="2014-08" db="EMBL/GenBank/DDBJ databases">
        <title>Complete genome sequence of Corynebacterium sphenisci CECT 5990(T) (=DSM 44792(T)), isolated from healthy wild penguins.</title>
        <authorList>
            <person name="Ruckert C."/>
            <person name="Albersmeier A."/>
            <person name="Winkler A."/>
            <person name="Kalinowski J."/>
        </authorList>
    </citation>
    <scope>NUCLEOTIDE SEQUENCE [LARGE SCALE GENOMIC DNA]</scope>
    <source>
        <strain evidence="2 3">DSM 44792</strain>
    </source>
</reference>
<dbReference type="InterPro" id="IPR029063">
    <property type="entry name" value="SAM-dependent_MTases_sf"/>
</dbReference>
<dbReference type="SUPFAM" id="SSF53335">
    <property type="entry name" value="S-adenosyl-L-methionine-dependent methyltransferases"/>
    <property type="match status" value="1"/>
</dbReference>
<dbReference type="STRING" id="1437874.CSPHI_04455"/>